<evidence type="ECO:0000313" key="4">
    <source>
        <dbReference type="Proteomes" id="UP001149074"/>
    </source>
</evidence>
<reference evidence="3" key="1">
    <citation type="submission" date="2022-11" db="EMBL/GenBank/DDBJ databases">
        <authorList>
            <person name="Petersen C."/>
        </authorList>
    </citation>
    <scope>NUCLEOTIDE SEQUENCE</scope>
    <source>
        <strain evidence="3">IBT 30761</strain>
    </source>
</reference>
<dbReference type="GeneID" id="81360917"/>
<name>A0A9W9K2K8_9EURO</name>
<dbReference type="EMBL" id="JAPQKI010000009">
    <property type="protein sequence ID" value="KAJ5090763.1"/>
    <property type="molecule type" value="Genomic_DNA"/>
</dbReference>
<evidence type="ECO:0000256" key="2">
    <source>
        <dbReference type="SAM" id="MobiDB-lite"/>
    </source>
</evidence>
<comment type="caution">
    <text evidence="3">The sequence shown here is derived from an EMBL/GenBank/DDBJ whole genome shotgun (WGS) entry which is preliminary data.</text>
</comment>
<feature type="coiled-coil region" evidence="1">
    <location>
        <begin position="296"/>
        <end position="324"/>
    </location>
</feature>
<keyword evidence="4" id="KW-1185">Reference proteome</keyword>
<evidence type="ECO:0000313" key="3">
    <source>
        <dbReference type="EMBL" id="KAJ5090763.1"/>
    </source>
</evidence>
<dbReference type="OrthoDB" id="2883672at2759"/>
<sequence>MAPKTVAEEYAELMERNGEGHYLYKPQRYSDLHPGVIGYFGKYGAWNKITDLSVEGQPERDGFTALSKQLKFDTPTEGMWKTRSSGSEAEASFGLNAGLSGALTAAPVDVSANANNKVGSNGKAALITSSVVKNEKFKAPCGPPIERWVKANAKALVNSDWGDAIKMYGLWAIQTTWSTRECAITMTSGHNRDTSGGFDVGGTGVGKVGASGSAMKKLESEGWSTYEATEDDQGLVISYGGAGYRLHTIQKFRSNPLKQTEKVMADEVEYCKTIYDENGNAIGQEFYRRVYDEDGNEIGEEKIDREVEKKKREEEEAKESTEVEEDFVIEACGPVGLSESDIEADKKRAQEEEEEDRKNFSKKVASLVAQYPDETERRVHLAKLLAENSTEVTYTTPV</sequence>
<dbReference type="AlphaFoldDB" id="A0A9W9K2K8"/>
<organism evidence="3 4">
    <name type="scientific">Penicillium argentinense</name>
    <dbReference type="NCBI Taxonomy" id="1131581"/>
    <lineage>
        <taxon>Eukaryota</taxon>
        <taxon>Fungi</taxon>
        <taxon>Dikarya</taxon>
        <taxon>Ascomycota</taxon>
        <taxon>Pezizomycotina</taxon>
        <taxon>Eurotiomycetes</taxon>
        <taxon>Eurotiomycetidae</taxon>
        <taxon>Eurotiales</taxon>
        <taxon>Aspergillaceae</taxon>
        <taxon>Penicillium</taxon>
    </lineage>
</organism>
<keyword evidence="1" id="KW-0175">Coiled coil</keyword>
<feature type="region of interest" description="Disordered" evidence="2">
    <location>
        <begin position="336"/>
        <end position="361"/>
    </location>
</feature>
<dbReference type="RefSeq" id="XP_056472744.1">
    <property type="nucleotide sequence ID" value="XM_056621938.1"/>
</dbReference>
<dbReference type="Proteomes" id="UP001149074">
    <property type="component" value="Unassembled WGS sequence"/>
</dbReference>
<proteinExistence type="predicted"/>
<protein>
    <submittedName>
        <fullName evidence="3">Uncharacterized protein</fullName>
    </submittedName>
</protein>
<gene>
    <name evidence="3" type="ORF">N7532_009447</name>
</gene>
<evidence type="ECO:0000256" key="1">
    <source>
        <dbReference type="SAM" id="Coils"/>
    </source>
</evidence>
<accession>A0A9W9K2K8</accession>
<reference evidence="3" key="2">
    <citation type="journal article" date="2023" name="IMA Fungus">
        <title>Comparative genomic study of the Penicillium genus elucidates a diverse pangenome and 15 lateral gene transfer events.</title>
        <authorList>
            <person name="Petersen C."/>
            <person name="Sorensen T."/>
            <person name="Nielsen M.R."/>
            <person name="Sondergaard T.E."/>
            <person name="Sorensen J.L."/>
            <person name="Fitzpatrick D.A."/>
            <person name="Frisvad J.C."/>
            <person name="Nielsen K.L."/>
        </authorList>
    </citation>
    <scope>NUCLEOTIDE SEQUENCE</scope>
    <source>
        <strain evidence="3">IBT 30761</strain>
    </source>
</reference>